<dbReference type="Proteomes" id="UP000610558">
    <property type="component" value="Unassembled WGS sequence"/>
</dbReference>
<dbReference type="InterPro" id="IPR000873">
    <property type="entry name" value="AMP-dep_synth/lig_dom"/>
</dbReference>
<keyword evidence="2" id="KW-0436">Ligase</keyword>
<proteinExistence type="inferred from homology"/>
<dbReference type="PANTHER" id="PTHR43201:SF5">
    <property type="entry name" value="MEDIUM-CHAIN ACYL-COA LIGASE ACSF2, MITOCHONDRIAL"/>
    <property type="match status" value="1"/>
</dbReference>
<gene>
    <name evidence="5" type="ORF">IB286_01850</name>
</gene>
<dbReference type="GO" id="GO:0006631">
    <property type="term" value="P:fatty acid metabolic process"/>
    <property type="evidence" value="ECO:0007669"/>
    <property type="project" value="TreeGrafter"/>
</dbReference>
<dbReference type="Pfam" id="PF13193">
    <property type="entry name" value="AMP-binding_C"/>
    <property type="match status" value="1"/>
</dbReference>
<feature type="domain" description="AMP-binding enzyme C-terminal" evidence="4">
    <location>
        <begin position="405"/>
        <end position="479"/>
    </location>
</feature>
<dbReference type="InterPro" id="IPR042099">
    <property type="entry name" value="ANL_N_sf"/>
</dbReference>
<evidence type="ECO:0000259" key="4">
    <source>
        <dbReference type="Pfam" id="PF13193"/>
    </source>
</evidence>
<dbReference type="EMBL" id="JACXLD010000001">
    <property type="protein sequence ID" value="MBD2857732.1"/>
    <property type="molecule type" value="Genomic_DNA"/>
</dbReference>
<sequence>MSTSQNNLWTPGAALAEFARQEPNSIALYLIKQDKTIEQYSRKTLDDWSNKLAHLLKEQGVNKADKVAINLPNCAEHIVATLAAFKLGACPTPVNDRLPQNERDALIELAAPAVIISDAEELDGISCKQMADLENYPSTALEDAVPQPTKAIASGGSTGKPKLIVSPGAFQFPWQGHPLASVLDYRPGDLVYSPGPLYHNQAFFFSQISLFQGAAIALNERFNAEQALDFIEQYQPTILNMVPTMMQRMLRSEGFEQRNLSSIRCLWHLAAPCPDWAKLGWMDAIGNERVWELLAATEITGITTISGTDWLTHRGSVGRGFMTDIVIIGEDGQPCPTGEVGEIYTRFGDGSPQYQYLGAKPLSEYGDGFRSVGDLGRVDDEGYLYLADRRTDLIISGGANIYPAEVESVISSHPAVKDVAVIGLPDEDLGRRVHAVIETDDEQLSAEIIGQLCEQQLVRYKVPRSFEFVAALPRNEAGKIRRSALIDVRTK</sequence>
<dbReference type="GO" id="GO:0031956">
    <property type="term" value="F:medium-chain fatty acid-CoA ligase activity"/>
    <property type="evidence" value="ECO:0007669"/>
    <property type="project" value="TreeGrafter"/>
</dbReference>
<feature type="domain" description="AMP-dependent synthetase/ligase" evidence="3">
    <location>
        <begin position="16"/>
        <end position="346"/>
    </location>
</feature>
<evidence type="ECO:0000256" key="1">
    <source>
        <dbReference type="ARBA" id="ARBA00006432"/>
    </source>
</evidence>
<name>A0A927GVC4_9GAMM</name>
<accession>A0A927GVC4</accession>
<dbReference type="Gene3D" id="3.30.300.30">
    <property type="match status" value="1"/>
</dbReference>
<evidence type="ECO:0000256" key="2">
    <source>
        <dbReference type="ARBA" id="ARBA00022598"/>
    </source>
</evidence>
<evidence type="ECO:0000259" key="3">
    <source>
        <dbReference type="Pfam" id="PF00501"/>
    </source>
</evidence>
<dbReference type="AlphaFoldDB" id="A0A927GVC4"/>
<organism evidence="5 6">
    <name type="scientific">Spongiibacter pelagi</name>
    <dbReference type="NCBI Taxonomy" id="2760804"/>
    <lineage>
        <taxon>Bacteria</taxon>
        <taxon>Pseudomonadati</taxon>
        <taxon>Pseudomonadota</taxon>
        <taxon>Gammaproteobacteria</taxon>
        <taxon>Cellvibrionales</taxon>
        <taxon>Spongiibacteraceae</taxon>
        <taxon>Spongiibacter</taxon>
    </lineage>
</organism>
<dbReference type="InterPro" id="IPR025110">
    <property type="entry name" value="AMP-bd_C"/>
</dbReference>
<evidence type="ECO:0000313" key="5">
    <source>
        <dbReference type="EMBL" id="MBD2857732.1"/>
    </source>
</evidence>
<comment type="similarity">
    <text evidence="1">Belongs to the ATP-dependent AMP-binding enzyme family.</text>
</comment>
<dbReference type="Gene3D" id="3.40.50.12780">
    <property type="entry name" value="N-terminal domain of ligase-like"/>
    <property type="match status" value="1"/>
</dbReference>
<dbReference type="PANTHER" id="PTHR43201">
    <property type="entry name" value="ACYL-COA SYNTHETASE"/>
    <property type="match status" value="1"/>
</dbReference>
<comment type="caution">
    <text evidence="5">The sequence shown here is derived from an EMBL/GenBank/DDBJ whole genome shotgun (WGS) entry which is preliminary data.</text>
</comment>
<keyword evidence="6" id="KW-1185">Reference proteome</keyword>
<protein>
    <submittedName>
        <fullName evidence="5">AMP-binding protein</fullName>
    </submittedName>
</protein>
<dbReference type="Pfam" id="PF00501">
    <property type="entry name" value="AMP-binding"/>
    <property type="match status" value="1"/>
</dbReference>
<reference evidence="5" key="1">
    <citation type="submission" date="2020-09" db="EMBL/GenBank/DDBJ databases">
        <authorList>
            <person name="Yoon J.-W."/>
        </authorList>
    </citation>
    <scope>NUCLEOTIDE SEQUENCE</scope>
    <source>
        <strain evidence="5">KMU-158</strain>
    </source>
</reference>
<dbReference type="RefSeq" id="WP_190761953.1">
    <property type="nucleotide sequence ID" value="NZ_JACXLD010000001.1"/>
</dbReference>
<dbReference type="SUPFAM" id="SSF56801">
    <property type="entry name" value="Acetyl-CoA synthetase-like"/>
    <property type="match status" value="1"/>
</dbReference>
<evidence type="ECO:0000313" key="6">
    <source>
        <dbReference type="Proteomes" id="UP000610558"/>
    </source>
</evidence>
<dbReference type="InterPro" id="IPR045851">
    <property type="entry name" value="AMP-bd_C_sf"/>
</dbReference>